<dbReference type="EMBL" id="AP021272">
    <property type="protein sequence ID" value="BBN69418.1"/>
    <property type="molecule type" value="Genomic_DNA"/>
</dbReference>
<accession>A0A5H2XMZ4</accession>
<sequence>MTGPDPISALESESNPVRVRHLANVGLLPKFRQSLP</sequence>
<dbReference type="AlphaFoldDB" id="A0A5H2XMZ4"/>
<protein>
    <submittedName>
        <fullName evidence="1">Uncharacterized protein</fullName>
    </submittedName>
</protein>
<reference evidence="1" key="1">
    <citation type="journal article" date="2019" name="Science">
        <title>Mutation of a bHLH transcription factor allowed almond domestication.</title>
        <authorList>
            <person name="Sanchez-Perez R."/>
            <person name="Pavan S."/>
            <person name="Mazzeo R."/>
            <person name="Moldovan C."/>
            <person name="Aiese Cigliano R."/>
            <person name="Del Cueto J."/>
            <person name="Ricciardi F."/>
            <person name="Lotti C."/>
            <person name="Ricciardi L."/>
            <person name="Dicenta F."/>
            <person name="Lopez-Marques R.L."/>
            <person name="Lindberg Moller B."/>
        </authorList>
    </citation>
    <scope>NUCLEOTIDE SEQUENCE</scope>
</reference>
<organism evidence="1">
    <name type="scientific">Prunus dulcis</name>
    <name type="common">Almond</name>
    <name type="synonym">Amygdalus dulcis</name>
    <dbReference type="NCBI Taxonomy" id="3755"/>
    <lineage>
        <taxon>Eukaryota</taxon>
        <taxon>Viridiplantae</taxon>
        <taxon>Streptophyta</taxon>
        <taxon>Embryophyta</taxon>
        <taxon>Tracheophyta</taxon>
        <taxon>Spermatophyta</taxon>
        <taxon>Magnoliopsida</taxon>
        <taxon>eudicotyledons</taxon>
        <taxon>Gunneridae</taxon>
        <taxon>Pentapetalae</taxon>
        <taxon>rosids</taxon>
        <taxon>fabids</taxon>
        <taxon>Rosales</taxon>
        <taxon>Rosaceae</taxon>
        <taxon>Amygdaloideae</taxon>
        <taxon>Amygdaleae</taxon>
        <taxon>Prunus</taxon>
    </lineage>
</organism>
<gene>
    <name evidence="1" type="ORF">Prudu_935S000400</name>
</gene>
<proteinExistence type="predicted"/>
<evidence type="ECO:0000313" key="1">
    <source>
        <dbReference type="EMBL" id="BBN69418.1"/>
    </source>
</evidence>
<name>A0A5H2XMZ4_PRUDU</name>